<evidence type="ECO:0000256" key="1">
    <source>
        <dbReference type="SAM" id="MobiDB-lite"/>
    </source>
</evidence>
<keyword evidence="3" id="KW-0255">Endonuclease</keyword>
<dbReference type="SUPFAM" id="SSF52980">
    <property type="entry name" value="Restriction endonuclease-like"/>
    <property type="match status" value="1"/>
</dbReference>
<sequence>MLSKDLKNALPSTDELPCSDDTPVDNEDQNFLPNVLLFLLNSIWANRTDWYFGVDMAVYHTTGVSPKVPVVPDAFLSVGVERKKGGKSRRSYAVWEENWVVPILVLEMVSHTPGGEYDEKMDIYTKLGVLYYVIYNPEFWRRDQHQPFEVYKLVDGEYKLQIGEPYWMSEIGLGIGRYQGIAAGIPQELLSWYNERGERYLTGEEQAQQERLRAEQERQRAQQEQLRAEQERQRAQQEQLRAEQERQRAQQLAQYLRSLGFDPDNLPSK</sequence>
<gene>
    <name evidence="4" type="ORF">DA73_0210025</name>
    <name evidence="3" type="ORF">DA73_0400000265</name>
</gene>
<feature type="region of interest" description="Disordered" evidence="1">
    <location>
        <begin position="1"/>
        <end position="24"/>
    </location>
</feature>
<dbReference type="EMBL" id="JHEG04000001">
    <property type="protein sequence ID" value="KAF3884104.1"/>
    <property type="molecule type" value="Genomic_DNA"/>
</dbReference>
<dbReference type="STRING" id="1479485.DA73_0210025"/>
<dbReference type="GO" id="GO:0004519">
    <property type="term" value="F:endonuclease activity"/>
    <property type="evidence" value="ECO:0007669"/>
    <property type="project" value="UniProtKB-KW"/>
</dbReference>
<dbReference type="EMBL" id="JHEG02000037">
    <property type="protein sequence ID" value="KIE11966.1"/>
    <property type="molecule type" value="Genomic_DNA"/>
</dbReference>
<dbReference type="InterPro" id="IPR012296">
    <property type="entry name" value="Nuclease_put_TT1808"/>
</dbReference>
<proteinExistence type="predicted"/>
<evidence type="ECO:0000313" key="3">
    <source>
        <dbReference type="EMBL" id="KAF3884104.1"/>
    </source>
</evidence>
<evidence type="ECO:0000313" key="4">
    <source>
        <dbReference type="EMBL" id="KIE11966.1"/>
    </source>
</evidence>
<keyword evidence="5" id="KW-1185">Reference proteome</keyword>
<reference evidence="4" key="1">
    <citation type="journal article" date="2015" name="Genome Announc.">
        <title>Draft Genome Sequence of Tolypothrix boutellei Strain VB521301.</title>
        <authorList>
            <person name="Chandrababunaidu M.M."/>
            <person name="Singh D."/>
            <person name="Sen D."/>
            <person name="Bhan S."/>
            <person name="Das S."/>
            <person name="Gupta A."/>
            <person name="Adhikary S.P."/>
            <person name="Tripathy S."/>
        </authorList>
    </citation>
    <scope>NUCLEOTIDE SEQUENCE</scope>
    <source>
        <strain evidence="4">VB521301</strain>
    </source>
</reference>
<keyword evidence="3" id="KW-0540">Nuclease</keyword>
<protein>
    <submittedName>
        <fullName evidence="3">Uma2 family endonuclease</fullName>
    </submittedName>
</protein>
<dbReference type="PANTHER" id="PTHR33352">
    <property type="entry name" value="SLR1095 PROTEIN"/>
    <property type="match status" value="1"/>
</dbReference>
<dbReference type="AlphaFoldDB" id="A0A0C1NGM7"/>
<organism evidence="4">
    <name type="scientific">Tolypothrix bouteillei VB521301</name>
    <dbReference type="NCBI Taxonomy" id="1479485"/>
    <lineage>
        <taxon>Bacteria</taxon>
        <taxon>Bacillati</taxon>
        <taxon>Cyanobacteriota</taxon>
        <taxon>Cyanophyceae</taxon>
        <taxon>Nostocales</taxon>
        <taxon>Tolypothrichaceae</taxon>
        <taxon>Tolypothrix</taxon>
    </lineage>
</organism>
<dbReference type="InterPro" id="IPR008538">
    <property type="entry name" value="Uma2"/>
</dbReference>
<dbReference type="Proteomes" id="UP000029738">
    <property type="component" value="Unassembled WGS sequence"/>
</dbReference>
<dbReference type="Gene3D" id="3.90.1570.10">
    <property type="entry name" value="tt1808, chain A"/>
    <property type="match status" value="1"/>
</dbReference>
<feature type="region of interest" description="Disordered" evidence="1">
    <location>
        <begin position="205"/>
        <end position="245"/>
    </location>
</feature>
<evidence type="ECO:0000259" key="2">
    <source>
        <dbReference type="Pfam" id="PF05685"/>
    </source>
</evidence>
<dbReference type="InterPro" id="IPR011335">
    <property type="entry name" value="Restrct_endonuc-II-like"/>
</dbReference>
<evidence type="ECO:0000313" key="5">
    <source>
        <dbReference type="Proteomes" id="UP000029738"/>
    </source>
</evidence>
<name>A0A0C1NGM7_9CYAN</name>
<keyword evidence="3" id="KW-0378">Hydrolase</keyword>
<dbReference type="Pfam" id="PF05685">
    <property type="entry name" value="Uma2"/>
    <property type="match status" value="1"/>
</dbReference>
<comment type="caution">
    <text evidence="4">The sequence shown here is derived from an EMBL/GenBank/DDBJ whole genome shotgun (WGS) entry which is preliminary data.</text>
</comment>
<reference evidence="3" key="2">
    <citation type="submission" date="2019-11" db="EMBL/GenBank/DDBJ databases">
        <title>Improved Assembly of Tolypothrix boutellei genome.</title>
        <authorList>
            <person name="Sarangi A.N."/>
            <person name="Mukherjee M."/>
            <person name="Ghosh S."/>
            <person name="Singh D."/>
            <person name="Das A."/>
            <person name="Kant S."/>
            <person name="Prusty A."/>
            <person name="Tripathy S."/>
        </authorList>
    </citation>
    <scope>NUCLEOTIDE SEQUENCE</scope>
    <source>
        <strain evidence="3">VB521301</strain>
    </source>
</reference>
<accession>A0A0C1NGM7</accession>
<dbReference type="PANTHER" id="PTHR33352:SF3">
    <property type="entry name" value="SLR1612 PROTEIN"/>
    <property type="match status" value="1"/>
</dbReference>
<feature type="domain" description="Putative restriction endonuclease" evidence="2">
    <location>
        <begin position="47"/>
        <end position="163"/>
    </location>
</feature>
<dbReference type="OrthoDB" id="428258at2"/>
<dbReference type="CDD" id="cd06260">
    <property type="entry name" value="DUF820-like"/>
    <property type="match status" value="1"/>
</dbReference>
<dbReference type="RefSeq" id="WP_038073224.1">
    <property type="nucleotide sequence ID" value="NZ_JHEG04000001.1"/>
</dbReference>